<accession>A0A3M8QP52</accession>
<comment type="caution">
    <text evidence="1">The sequence shown here is derived from an EMBL/GenBank/DDBJ whole genome shotgun (WGS) entry which is preliminary data.</text>
</comment>
<dbReference type="Pfam" id="PF07642">
    <property type="entry name" value="BBP2"/>
    <property type="match status" value="1"/>
</dbReference>
<dbReference type="AlphaFoldDB" id="A0A3M8QP52"/>
<sequence length="385" mass="40800">MLAEVLFSGTLLIAGNAYADPLTMPSSLSFSAGPLGKIKAQGVLSGFGFWQDNAPSAANVGPLGGKSVGMDISNAFLILKKNSGLVQFYLQAGAYNFPGIGLPFASTSSTLNSYGALPIAYLKIAPTSNFSIEIGKLPTLIGPTGSFSYQRNEIEGGLLWDVENVVNRGVQVNYENGPVSLSVSWNDGYYSNRYNWVDGLLTYAINGSNSISFYGGGNLGHTGSINGSYSTNSSVNASLTADNSEIYGLYYEYSSGPWIVKPYIQYMYTPANLQYGVTRGSDNYGASIHVDYSISKDYSIAGRVEYYAADGVIGDGGVSGSILGYGNGAHAWAVSITPTYQDGGFFTRAELSYIRASCYKSGGVFGVNGTNPSQVRGLVETGFMF</sequence>
<evidence type="ECO:0000313" key="1">
    <source>
        <dbReference type="EMBL" id="RNF58006.1"/>
    </source>
</evidence>
<dbReference type="EMBL" id="RIZI01000193">
    <property type="protein sequence ID" value="RNF58006.1"/>
    <property type="molecule type" value="Genomic_DNA"/>
</dbReference>
<dbReference type="OrthoDB" id="5651975at2"/>
<name>A0A3M8QP52_9PROT</name>
<reference evidence="1" key="1">
    <citation type="submission" date="2018-10" db="EMBL/GenBank/DDBJ databases">
        <title>Acidithiobacillus sulfuriphilus sp. nov.: an extremely acidophilic sulfur-oxidizing chemolithotroph isolated from a neutral pH environment.</title>
        <authorList>
            <person name="Falagan C."/>
            <person name="Moya-Beltran A."/>
            <person name="Quatrini R."/>
            <person name="Johnson D.B."/>
        </authorList>
    </citation>
    <scope>NUCLEOTIDE SEQUENCE [LARGE SCALE GENOMIC DNA]</scope>
    <source>
        <strain evidence="1">CJ-2</strain>
    </source>
</reference>
<protein>
    <submittedName>
        <fullName evidence="1">Porin</fullName>
    </submittedName>
</protein>
<gene>
    <name evidence="1" type="ORF">EC580_13535</name>
</gene>
<proteinExistence type="predicted"/>
<dbReference type="InterPro" id="IPR011486">
    <property type="entry name" value="BBP2"/>
</dbReference>
<organism evidence="1">
    <name type="scientific">Acidithiobacillus sulfuriphilus</name>
    <dbReference type="NCBI Taxonomy" id="1867749"/>
    <lineage>
        <taxon>Bacteria</taxon>
        <taxon>Pseudomonadati</taxon>
        <taxon>Pseudomonadota</taxon>
        <taxon>Acidithiobacillia</taxon>
        <taxon>Acidithiobacillales</taxon>
        <taxon>Acidithiobacillaceae</taxon>
        <taxon>Acidithiobacillus</taxon>
    </lineage>
</organism>